<name>K9U6W4_CHRTP</name>
<dbReference type="KEGG" id="cthe:Chro_4939"/>
<dbReference type="RefSeq" id="WP_015156856.1">
    <property type="nucleotide sequence ID" value="NC_019695.1"/>
</dbReference>
<comment type="similarity">
    <text evidence="1 4">Belongs to the bacterial solute-binding protein 3 family.</text>
</comment>
<evidence type="ECO:0000256" key="1">
    <source>
        <dbReference type="ARBA" id="ARBA00010333"/>
    </source>
</evidence>
<dbReference type="Pfam" id="PF00497">
    <property type="entry name" value="SBP_bac_3"/>
    <property type="match status" value="1"/>
</dbReference>
<keyword evidence="7" id="KW-1185">Reference proteome</keyword>
<gene>
    <name evidence="6" type="ORF">Chro_4939</name>
</gene>
<dbReference type="AlphaFoldDB" id="K9U6W4"/>
<dbReference type="GO" id="GO:0005576">
    <property type="term" value="C:extracellular region"/>
    <property type="evidence" value="ECO:0007669"/>
    <property type="project" value="TreeGrafter"/>
</dbReference>
<dbReference type="GO" id="GO:0006865">
    <property type="term" value="P:amino acid transport"/>
    <property type="evidence" value="ECO:0007669"/>
    <property type="project" value="TreeGrafter"/>
</dbReference>
<keyword evidence="3" id="KW-0732">Signal</keyword>
<evidence type="ECO:0000259" key="5">
    <source>
        <dbReference type="SMART" id="SM00062"/>
    </source>
</evidence>
<dbReference type="Proteomes" id="UP000010384">
    <property type="component" value="Chromosome"/>
</dbReference>
<dbReference type="Gene3D" id="3.40.190.10">
    <property type="entry name" value="Periplasmic binding protein-like II"/>
    <property type="match status" value="2"/>
</dbReference>
<dbReference type="SMART" id="SM00062">
    <property type="entry name" value="PBPb"/>
    <property type="match status" value="1"/>
</dbReference>
<dbReference type="SUPFAM" id="SSF53850">
    <property type="entry name" value="Periplasmic binding protein-like II"/>
    <property type="match status" value="1"/>
</dbReference>
<dbReference type="InParanoid" id="K9U6W4"/>
<dbReference type="PANTHER" id="PTHR30085">
    <property type="entry name" value="AMINO ACID ABC TRANSPORTER PERMEASE"/>
    <property type="match status" value="1"/>
</dbReference>
<evidence type="ECO:0000256" key="2">
    <source>
        <dbReference type="ARBA" id="ARBA00022448"/>
    </source>
</evidence>
<dbReference type="STRING" id="251229.Chro_4939"/>
<evidence type="ECO:0000313" key="7">
    <source>
        <dbReference type="Proteomes" id="UP000010384"/>
    </source>
</evidence>
<dbReference type="OrthoDB" id="457005at2"/>
<sequence>MKDEGRMKVSRSMTNCLHFFLLLFPLTFTLYPFTFKSNAAEFKEIQQRGYLLVAVKDNLPPLGFRDRQGKLRGLEIELAQKLAADLLGNPAAVKFIPVANRDRLNAVIQDKVDLAIAQVTATDSRSRLVSFSPPYYMDGAAIIAKKATAESLNDVAKKTVAVLKGSSTIPTIKYLLPQVQLLGVDSYQQAHALLESGIAAAFTADASVLSGWVREYPQYEILPTLLSAEPLAVVMPKGLQYDSLRQQVNAAIARYTTAGWLRQRAEFWGLPVDKLRK</sequence>
<dbReference type="eggNOG" id="COG0834">
    <property type="taxonomic scope" value="Bacteria"/>
</dbReference>
<evidence type="ECO:0000256" key="3">
    <source>
        <dbReference type="ARBA" id="ARBA00022729"/>
    </source>
</evidence>
<feature type="domain" description="Solute-binding protein family 3/N-terminal" evidence="5">
    <location>
        <begin position="50"/>
        <end position="272"/>
    </location>
</feature>
<dbReference type="HOGENOM" id="CLU_019602_18_4_3"/>
<dbReference type="EMBL" id="CP003597">
    <property type="protein sequence ID" value="AFY90318.1"/>
    <property type="molecule type" value="Genomic_DNA"/>
</dbReference>
<proteinExistence type="inferred from homology"/>
<reference evidence="6 7" key="1">
    <citation type="submission" date="2012-06" db="EMBL/GenBank/DDBJ databases">
        <title>Finished chromosome of genome of Chroococcidiopsis thermalis PCC 7203.</title>
        <authorList>
            <consortium name="US DOE Joint Genome Institute"/>
            <person name="Gugger M."/>
            <person name="Coursin T."/>
            <person name="Rippka R."/>
            <person name="Tandeau De Marsac N."/>
            <person name="Huntemann M."/>
            <person name="Wei C.-L."/>
            <person name="Han J."/>
            <person name="Detter J.C."/>
            <person name="Han C."/>
            <person name="Tapia R."/>
            <person name="Davenport K."/>
            <person name="Daligault H."/>
            <person name="Erkkila T."/>
            <person name="Gu W."/>
            <person name="Munk A.C.C."/>
            <person name="Teshima H."/>
            <person name="Xu Y."/>
            <person name="Chain P."/>
            <person name="Chen A."/>
            <person name="Krypides N."/>
            <person name="Mavromatis K."/>
            <person name="Markowitz V."/>
            <person name="Szeto E."/>
            <person name="Ivanova N."/>
            <person name="Mikhailova N."/>
            <person name="Ovchinnikova G."/>
            <person name="Pagani I."/>
            <person name="Pati A."/>
            <person name="Goodwin L."/>
            <person name="Peters L."/>
            <person name="Pitluck S."/>
            <person name="Woyke T."/>
            <person name="Kerfeld C."/>
        </authorList>
    </citation>
    <scope>NUCLEOTIDE SEQUENCE [LARGE SCALE GENOMIC DNA]</scope>
    <source>
        <strain evidence="6 7">PCC 7203</strain>
    </source>
</reference>
<evidence type="ECO:0000313" key="6">
    <source>
        <dbReference type="EMBL" id="AFY90318.1"/>
    </source>
</evidence>
<dbReference type="InterPro" id="IPR001638">
    <property type="entry name" value="Solute-binding_3/MltF_N"/>
</dbReference>
<dbReference type="PROSITE" id="PS01039">
    <property type="entry name" value="SBP_BACTERIAL_3"/>
    <property type="match status" value="1"/>
</dbReference>
<dbReference type="InterPro" id="IPR018313">
    <property type="entry name" value="SBP_3_CS"/>
</dbReference>
<dbReference type="PANTHER" id="PTHR30085:SF6">
    <property type="entry name" value="ABC TRANSPORTER GLUTAMINE-BINDING PROTEIN GLNH"/>
    <property type="match status" value="1"/>
</dbReference>
<dbReference type="GO" id="GO:0030288">
    <property type="term" value="C:outer membrane-bounded periplasmic space"/>
    <property type="evidence" value="ECO:0007669"/>
    <property type="project" value="TreeGrafter"/>
</dbReference>
<organism evidence="6 7">
    <name type="scientific">Chroococcidiopsis thermalis (strain PCC 7203)</name>
    <dbReference type="NCBI Taxonomy" id="251229"/>
    <lineage>
        <taxon>Bacteria</taxon>
        <taxon>Bacillati</taxon>
        <taxon>Cyanobacteriota</taxon>
        <taxon>Cyanophyceae</taxon>
        <taxon>Chroococcidiopsidales</taxon>
        <taxon>Chroococcidiopsidaceae</taxon>
        <taxon>Chroococcidiopsis</taxon>
    </lineage>
</organism>
<keyword evidence="2" id="KW-0813">Transport</keyword>
<accession>K9U6W4</accession>
<dbReference type="InterPro" id="IPR051455">
    <property type="entry name" value="Bact_solute-bind_prot3"/>
</dbReference>
<dbReference type="PATRIC" id="fig|251229.3.peg.5768"/>
<evidence type="ECO:0000256" key="4">
    <source>
        <dbReference type="RuleBase" id="RU003744"/>
    </source>
</evidence>
<protein>
    <submittedName>
        <fullName evidence="6">Amino acid ABC transporter substrate-binding protein, PAAT family</fullName>
    </submittedName>
</protein>